<accession>A0A6J7G4I5</accession>
<evidence type="ECO:0000313" key="1">
    <source>
        <dbReference type="EMBL" id="CAB4899610.1"/>
    </source>
</evidence>
<organism evidence="1">
    <name type="scientific">freshwater metagenome</name>
    <dbReference type="NCBI Taxonomy" id="449393"/>
    <lineage>
        <taxon>unclassified sequences</taxon>
        <taxon>metagenomes</taxon>
        <taxon>ecological metagenomes</taxon>
    </lineage>
</organism>
<proteinExistence type="predicted"/>
<sequence length="108" mass="12150">MVGDVHVIGRQDTHLSATIEGVSEMSLDNLQARSHDEADDQIDAIECWVDEAAKELNPEVAVLGAIEQLEVVYRCRPNIYEVVPATRHHMSDPTPRVRRVTVEPRDHV</sequence>
<gene>
    <name evidence="1" type="ORF">UFOPK3376_03340</name>
</gene>
<dbReference type="EMBL" id="CAFBLP010000175">
    <property type="protein sequence ID" value="CAB4899610.1"/>
    <property type="molecule type" value="Genomic_DNA"/>
</dbReference>
<protein>
    <submittedName>
        <fullName evidence="1">Unannotated protein</fullName>
    </submittedName>
</protein>
<name>A0A6J7G4I5_9ZZZZ</name>
<dbReference type="AlphaFoldDB" id="A0A6J7G4I5"/>
<reference evidence="1" key="1">
    <citation type="submission" date="2020-05" db="EMBL/GenBank/DDBJ databases">
        <authorList>
            <person name="Chiriac C."/>
            <person name="Salcher M."/>
            <person name="Ghai R."/>
            <person name="Kavagutti S V."/>
        </authorList>
    </citation>
    <scope>NUCLEOTIDE SEQUENCE</scope>
</reference>